<organism evidence="2 3">
    <name type="scientific">Algoriphagus marincola HL-49</name>
    <dbReference type="NCBI Taxonomy" id="1305737"/>
    <lineage>
        <taxon>Bacteria</taxon>
        <taxon>Pseudomonadati</taxon>
        <taxon>Bacteroidota</taxon>
        <taxon>Cytophagia</taxon>
        <taxon>Cytophagales</taxon>
        <taxon>Cyclobacteriaceae</taxon>
        <taxon>Algoriphagus</taxon>
    </lineage>
</organism>
<feature type="transmembrane region" description="Helical" evidence="1">
    <location>
        <begin position="119"/>
        <end position="139"/>
    </location>
</feature>
<sequence length="191" mass="22734">MTVFVILLPEVISRRFGQILYISSLKSLHMYYRFGKAFYYFSIVIFLFFLLYFYSALPEQVFFQLDAEDRWPKGTYFYGMISLFVIFNLISLLPPKLLETKSWKKLHRLFPIGDPFRDYLLTWFYSFGGVLNLSLGMMVFYTHSINNQQEITADQFSVFFYLIPALLLIWIIALFLLFVGKTKKLQNPSEY</sequence>
<evidence type="ECO:0000256" key="1">
    <source>
        <dbReference type="SAM" id="Phobius"/>
    </source>
</evidence>
<proteinExistence type="predicted"/>
<feature type="transmembrane region" description="Helical" evidence="1">
    <location>
        <begin position="37"/>
        <end position="56"/>
    </location>
</feature>
<dbReference type="PATRIC" id="fig|1305737.6.peg.1439"/>
<feature type="transmembrane region" description="Helical" evidence="1">
    <location>
        <begin position="159"/>
        <end position="179"/>
    </location>
</feature>
<keyword evidence="1" id="KW-1133">Transmembrane helix</keyword>
<evidence type="ECO:0000313" key="3">
    <source>
        <dbReference type="Proteomes" id="UP000050421"/>
    </source>
</evidence>
<reference evidence="2 3" key="1">
    <citation type="submission" date="2015-09" db="EMBL/GenBank/DDBJ databases">
        <title>Identification and resolution of microdiversity through metagenomic sequencing of parallel consortia.</title>
        <authorList>
            <person name="Nelson W.C."/>
            <person name="Romine M.F."/>
            <person name="Lindemann S.R."/>
        </authorList>
    </citation>
    <scope>NUCLEOTIDE SEQUENCE [LARGE SCALE GENOMIC DNA]</scope>
    <source>
        <strain evidence="2">HL-49</strain>
    </source>
</reference>
<gene>
    <name evidence="2" type="ORF">HLUCCX10_03965</name>
</gene>
<evidence type="ECO:0008006" key="4">
    <source>
        <dbReference type="Google" id="ProtNLM"/>
    </source>
</evidence>
<dbReference type="AlphaFoldDB" id="A0A0P7YJH3"/>
<protein>
    <recommendedName>
        <fullName evidence="4">DNA topoisomerase IV</fullName>
    </recommendedName>
</protein>
<dbReference type="EMBL" id="LJXT01000016">
    <property type="protein sequence ID" value="KPQ19028.1"/>
    <property type="molecule type" value="Genomic_DNA"/>
</dbReference>
<feature type="transmembrane region" description="Helical" evidence="1">
    <location>
        <begin position="76"/>
        <end position="98"/>
    </location>
</feature>
<keyword evidence="1" id="KW-0812">Transmembrane</keyword>
<name>A0A0P7YJH3_9BACT</name>
<comment type="caution">
    <text evidence="2">The sequence shown here is derived from an EMBL/GenBank/DDBJ whole genome shotgun (WGS) entry which is preliminary data.</text>
</comment>
<dbReference type="STRING" id="1305737.GCA_000526355_00925"/>
<accession>A0A0P7YJH3</accession>
<dbReference type="eggNOG" id="ENOG50319CC">
    <property type="taxonomic scope" value="Bacteria"/>
</dbReference>
<dbReference type="Proteomes" id="UP000050421">
    <property type="component" value="Unassembled WGS sequence"/>
</dbReference>
<keyword evidence="1" id="KW-0472">Membrane</keyword>
<evidence type="ECO:0000313" key="2">
    <source>
        <dbReference type="EMBL" id="KPQ19028.1"/>
    </source>
</evidence>